<dbReference type="Gene3D" id="3.90.180.10">
    <property type="entry name" value="Medium-chain alcohol dehydrogenases, catalytic domain"/>
    <property type="match status" value="1"/>
</dbReference>
<evidence type="ECO:0000256" key="2">
    <source>
        <dbReference type="ARBA" id="ARBA00023002"/>
    </source>
</evidence>
<evidence type="ECO:0000313" key="6">
    <source>
        <dbReference type="Proteomes" id="UP001303115"/>
    </source>
</evidence>
<protein>
    <submittedName>
        <fullName evidence="5">Chaperonin 10-like protein</fullName>
    </submittedName>
</protein>
<dbReference type="InterPro" id="IPR047122">
    <property type="entry name" value="Trans-enoyl_RdTase-like"/>
</dbReference>
<evidence type="ECO:0000256" key="1">
    <source>
        <dbReference type="ARBA" id="ARBA00008072"/>
    </source>
</evidence>
<dbReference type="GO" id="GO:0016651">
    <property type="term" value="F:oxidoreductase activity, acting on NAD(P)H"/>
    <property type="evidence" value="ECO:0007669"/>
    <property type="project" value="InterPro"/>
</dbReference>
<feature type="domain" description="Enoyl reductase (ER)" evidence="4">
    <location>
        <begin position="49"/>
        <end position="422"/>
    </location>
</feature>
<keyword evidence="2" id="KW-0560">Oxidoreductase</keyword>
<dbReference type="Pfam" id="PF08240">
    <property type="entry name" value="ADH_N"/>
    <property type="match status" value="1"/>
</dbReference>
<gene>
    <name evidence="5" type="ORF">C8A01DRAFT_49313</name>
</gene>
<dbReference type="EMBL" id="MU854487">
    <property type="protein sequence ID" value="KAK4034254.1"/>
    <property type="molecule type" value="Genomic_DNA"/>
</dbReference>
<organism evidence="5 6">
    <name type="scientific">Parachaetomium inaequale</name>
    <dbReference type="NCBI Taxonomy" id="2588326"/>
    <lineage>
        <taxon>Eukaryota</taxon>
        <taxon>Fungi</taxon>
        <taxon>Dikarya</taxon>
        <taxon>Ascomycota</taxon>
        <taxon>Pezizomycotina</taxon>
        <taxon>Sordariomycetes</taxon>
        <taxon>Sordariomycetidae</taxon>
        <taxon>Sordariales</taxon>
        <taxon>Chaetomiaceae</taxon>
        <taxon>Parachaetomium</taxon>
    </lineage>
</organism>
<reference evidence="6" key="1">
    <citation type="journal article" date="2023" name="Mol. Phylogenet. Evol.">
        <title>Genome-scale phylogeny and comparative genomics of the fungal order Sordariales.</title>
        <authorList>
            <person name="Hensen N."/>
            <person name="Bonometti L."/>
            <person name="Westerberg I."/>
            <person name="Brannstrom I.O."/>
            <person name="Guillou S."/>
            <person name="Cros-Aarteil S."/>
            <person name="Calhoun S."/>
            <person name="Haridas S."/>
            <person name="Kuo A."/>
            <person name="Mondo S."/>
            <person name="Pangilinan J."/>
            <person name="Riley R."/>
            <person name="LaButti K."/>
            <person name="Andreopoulos B."/>
            <person name="Lipzen A."/>
            <person name="Chen C."/>
            <person name="Yan M."/>
            <person name="Daum C."/>
            <person name="Ng V."/>
            <person name="Clum A."/>
            <person name="Steindorff A."/>
            <person name="Ohm R.A."/>
            <person name="Martin F."/>
            <person name="Silar P."/>
            <person name="Natvig D.O."/>
            <person name="Lalanne C."/>
            <person name="Gautier V."/>
            <person name="Ament-Velasquez S.L."/>
            <person name="Kruys A."/>
            <person name="Hutchinson M.I."/>
            <person name="Powell A.J."/>
            <person name="Barry K."/>
            <person name="Miller A.N."/>
            <person name="Grigoriev I.V."/>
            <person name="Debuchy R."/>
            <person name="Gladieux P."/>
            <person name="Hiltunen Thoren M."/>
            <person name="Johannesson H."/>
        </authorList>
    </citation>
    <scope>NUCLEOTIDE SEQUENCE [LARGE SCALE GENOMIC DNA]</scope>
    <source>
        <strain evidence="6">CBS 284.82</strain>
    </source>
</reference>
<evidence type="ECO:0000259" key="4">
    <source>
        <dbReference type="SMART" id="SM00829"/>
    </source>
</evidence>
<dbReference type="InterPro" id="IPR020843">
    <property type="entry name" value="ER"/>
</dbReference>
<comment type="similarity">
    <text evidence="1">Belongs to the zinc-containing alcohol dehydrogenase family.</text>
</comment>
<name>A0AAN6P9J5_9PEZI</name>
<dbReference type="SUPFAM" id="SSF51735">
    <property type="entry name" value="NAD(P)-binding Rossmann-fold domains"/>
    <property type="match status" value="1"/>
</dbReference>
<dbReference type="InterPro" id="IPR013154">
    <property type="entry name" value="ADH-like_N"/>
</dbReference>
<dbReference type="SUPFAM" id="SSF50129">
    <property type="entry name" value="GroES-like"/>
    <property type="match status" value="1"/>
</dbReference>
<sequence>MAGTSFLRRVSLYGFRGSLSSPKSNSVDNQPSETLPVTPETQTVLLLRGARQPYELTEDYPVPGLRDDREVLVRAQAIGLNPIDWKAPDFNFAIPELPYISGRELAGEIVKVGQSSRLKAGDRILVISTDYRDLRKAAYQQYVVALDYNTVRLPPTLSPEEGSTLGVAFVAAALSLGVCMGLDFSSVLDGPNLYTLLRQLPPDSIATDIREECLDNIQADERAQPGDWLAIWGGSSTSANLTLQLARLAGLRTIATADKAKHGLRLSNHKTLRPDLLVDSHDPARAVEIIRANAKGQLRFGIDTRGRESAGWLMQALGKEGEKNGNTPLAPQPAQPAAHLIGLTGLPKQVAPEGVQYHTVPIKLFHEVPAVGQALVEWLERLLEQGLVTPPDIIDVEQGLGSVNRGLDRMRRGEISGGKLVVRVD</sequence>
<comment type="caution">
    <text evidence="5">The sequence shown here is derived from an EMBL/GenBank/DDBJ whole genome shotgun (WGS) entry which is preliminary data.</text>
</comment>
<dbReference type="PANTHER" id="PTHR43482">
    <property type="entry name" value="PROTEIN AST1-RELATED"/>
    <property type="match status" value="1"/>
</dbReference>
<dbReference type="InterPro" id="IPR011032">
    <property type="entry name" value="GroES-like_sf"/>
</dbReference>
<dbReference type="CDD" id="cd08249">
    <property type="entry name" value="enoyl_reductase_like"/>
    <property type="match status" value="1"/>
</dbReference>
<dbReference type="Proteomes" id="UP001303115">
    <property type="component" value="Unassembled WGS sequence"/>
</dbReference>
<evidence type="ECO:0000256" key="3">
    <source>
        <dbReference type="SAM" id="MobiDB-lite"/>
    </source>
</evidence>
<accession>A0AAN6P9J5</accession>
<dbReference type="AlphaFoldDB" id="A0AAN6P9J5"/>
<dbReference type="InterPro" id="IPR036291">
    <property type="entry name" value="NAD(P)-bd_dom_sf"/>
</dbReference>
<evidence type="ECO:0000313" key="5">
    <source>
        <dbReference type="EMBL" id="KAK4034254.1"/>
    </source>
</evidence>
<dbReference type="InterPro" id="IPR052585">
    <property type="entry name" value="Lipid_raft_assoc_Zn_ADH"/>
</dbReference>
<dbReference type="SMART" id="SM00829">
    <property type="entry name" value="PKS_ER"/>
    <property type="match status" value="1"/>
</dbReference>
<dbReference type="Gene3D" id="3.40.50.720">
    <property type="entry name" value="NAD(P)-binding Rossmann-like Domain"/>
    <property type="match status" value="1"/>
</dbReference>
<proteinExistence type="inferred from homology"/>
<feature type="region of interest" description="Disordered" evidence="3">
    <location>
        <begin position="19"/>
        <end position="39"/>
    </location>
</feature>
<dbReference type="PANTHER" id="PTHR43482:SF2">
    <property type="entry name" value="ZINC-BINDING DEHYDROGENASE FAMILY, PUTATIVE (AFU_ORTHOLOGUE AFUA_3G15030)-RELATED"/>
    <property type="match status" value="1"/>
</dbReference>
<keyword evidence="6" id="KW-1185">Reference proteome</keyword>